<dbReference type="Proteomes" id="UP000294567">
    <property type="component" value="Unassembled WGS sequence"/>
</dbReference>
<evidence type="ECO:0000256" key="1">
    <source>
        <dbReference type="PIRSR" id="PIRSR634015-1"/>
    </source>
</evidence>
<dbReference type="AlphaFoldDB" id="A0A4R3KTY3"/>
<dbReference type="PANTHER" id="PTHR45726:SF3">
    <property type="entry name" value="LEUKOTRIENE A-4 HYDROLASE"/>
    <property type="match status" value="1"/>
</dbReference>
<dbReference type="InterPro" id="IPR027268">
    <property type="entry name" value="Peptidase_M4/M1_CTD_sf"/>
</dbReference>
<evidence type="ECO:0000256" key="2">
    <source>
        <dbReference type="PIRSR" id="PIRSR634015-3"/>
    </source>
</evidence>
<feature type="active site" description="Proton donor" evidence="1">
    <location>
        <position position="434"/>
    </location>
</feature>
<dbReference type="GO" id="GO:0008237">
    <property type="term" value="F:metallopeptidase activity"/>
    <property type="evidence" value="ECO:0007669"/>
    <property type="project" value="InterPro"/>
</dbReference>
<evidence type="ECO:0000313" key="4">
    <source>
        <dbReference type="EMBL" id="TCS88695.1"/>
    </source>
</evidence>
<keyword evidence="2" id="KW-0862">Zinc</keyword>
<dbReference type="SUPFAM" id="SSF55486">
    <property type="entry name" value="Metalloproteases ('zincins'), catalytic domain"/>
    <property type="match status" value="1"/>
</dbReference>
<comment type="caution">
    <text evidence="4">The sequence shown here is derived from an EMBL/GenBank/DDBJ whole genome shotgun (WGS) entry which is preliminary data.</text>
</comment>
<feature type="binding site" evidence="2">
    <location>
        <position position="348"/>
    </location>
    <ligand>
        <name>Zn(2+)</name>
        <dbReference type="ChEBI" id="CHEBI:29105"/>
        <note>catalytic</note>
    </ligand>
</feature>
<dbReference type="RefSeq" id="WP_132027713.1">
    <property type="nucleotide sequence ID" value="NZ_CP068564.1"/>
</dbReference>
<name>A0A4R3KTY3_9FIRM</name>
<keyword evidence="5" id="KW-1185">Reference proteome</keyword>
<dbReference type="OrthoDB" id="9814383at2"/>
<sequence length="498" mass="58311">MNKNKCIIIILIITLTFITSSCTKKVEENPTLIVDDYNGIDINKIPYYKIEVELDVDNKTYTAKQKVDYINSSKDELKNIYFHLYPNAYKSVETAPVLFDNVSFTEEDFEPGYIEINNILIDKKPVMFHIEGIDDTILKIDLPFVLKPDEKVEIYLEYNVKLPLNVDRFGYGEEIFNFGNWYPIACVYDDKGWNLDPFYDIGDPFYSNIGNYDVIITVPKDFVVASTGNIIHEKVKKDEKIYTIEGKLIRDFAWVASSKFKITEKDINGTTVKLYSLEEKREMENFALKVGVDAINIFNSIFGKYPYGQYSIVMTEFPTGMEYPTIVFIGKDYFTSNSKDILETVIVHETAHQWWYGVVGNDQIDEAWLDESFATYSEVIYIDEKYGEKVAKEYYNYYCKNNYEYGKFLITKDEIINKPLDQFKDWDDYGLLVYSKGAMFLNEIEEDFGKEILYDILNKYYNTYKFHNATTEDFIKTCEEVTGTSFDERIDKWLYGKN</sequence>
<protein>
    <submittedName>
        <fullName evidence="4">Peptidase M1-like protein</fullName>
    </submittedName>
</protein>
<comment type="cofactor">
    <cofactor evidence="2">
        <name>Zn(2+)</name>
        <dbReference type="ChEBI" id="CHEBI:29105"/>
    </cofactor>
    <text evidence="2">Binds 1 zinc ion per subunit.</text>
</comment>
<evidence type="ECO:0000259" key="3">
    <source>
        <dbReference type="Pfam" id="PF01433"/>
    </source>
</evidence>
<evidence type="ECO:0000313" key="5">
    <source>
        <dbReference type="Proteomes" id="UP000294567"/>
    </source>
</evidence>
<dbReference type="CDD" id="cd09604">
    <property type="entry name" value="M1_APN_like"/>
    <property type="match status" value="1"/>
</dbReference>
<dbReference type="Pfam" id="PF01433">
    <property type="entry name" value="Peptidase_M1"/>
    <property type="match status" value="1"/>
</dbReference>
<dbReference type="InterPro" id="IPR034015">
    <property type="entry name" value="M1_LTA4H"/>
</dbReference>
<reference evidence="4 5" key="1">
    <citation type="submission" date="2019-03" db="EMBL/GenBank/DDBJ databases">
        <title>Genomic Encyclopedia of Type Strains, Phase IV (KMG-IV): sequencing the most valuable type-strain genomes for metagenomic binning, comparative biology and taxonomic classification.</title>
        <authorList>
            <person name="Goeker M."/>
        </authorList>
    </citation>
    <scope>NUCLEOTIDE SEQUENCE [LARGE SCALE GENOMIC DNA]</scope>
    <source>
        <strain evidence="4 5">DSM 26752</strain>
    </source>
</reference>
<feature type="domain" description="Peptidase M1 membrane alanine aminopeptidase" evidence="3">
    <location>
        <begin position="286"/>
        <end position="493"/>
    </location>
</feature>
<dbReference type="PROSITE" id="PS51257">
    <property type="entry name" value="PROKAR_LIPOPROTEIN"/>
    <property type="match status" value="1"/>
</dbReference>
<dbReference type="InterPro" id="IPR014782">
    <property type="entry name" value="Peptidase_M1_dom"/>
</dbReference>
<gene>
    <name evidence="4" type="ORF">EDD65_10746</name>
</gene>
<dbReference type="EMBL" id="SMAE01000007">
    <property type="protein sequence ID" value="TCS88695.1"/>
    <property type="molecule type" value="Genomic_DNA"/>
</dbReference>
<dbReference type="PANTHER" id="PTHR45726">
    <property type="entry name" value="LEUKOTRIENE A-4 HYDROLASE"/>
    <property type="match status" value="1"/>
</dbReference>
<organism evidence="4 5">
    <name type="scientific">Keratinibaculum paraultunense</name>
    <dbReference type="NCBI Taxonomy" id="1278232"/>
    <lineage>
        <taxon>Bacteria</taxon>
        <taxon>Bacillati</taxon>
        <taxon>Bacillota</taxon>
        <taxon>Tissierellia</taxon>
        <taxon>Tissierellales</taxon>
        <taxon>Tepidimicrobiaceae</taxon>
        <taxon>Keratinibaculum</taxon>
    </lineage>
</organism>
<feature type="binding site" evidence="2">
    <location>
        <position position="352"/>
    </location>
    <ligand>
        <name>Zn(2+)</name>
        <dbReference type="ChEBI" id="CHEBI:29105"/>
        <note>catalytic</note>
    </ligand>
</feature>
<proteinExistence type="predicted"/>
<feature type="binding site" evidence="2">
    <location>
        <position position="371"/>
    </location>
    <ligand>
        <name>Zn(2+)</name>
        <dbReference type="ChEBI" id="CHEBI:29105"/>
        <note>catalytic</note>
    </ligand>
</feature>
<dbReference type="Gene3D" id="1.10.390.10">
    <property type="entry name" value="Neutral Protease Domain 2"/>
    <property type="match status" value="1"/>
</dbReference>
<accession>A0A4R3KTY3</accession>
<keyword evidence="2" id="KW-0479">Metal-binding</keyword>
<dbReference type="GO" id="GO:0008270">
    <property type="term" value="F:zinc ion binding"/>
    <property type="evidence" value="ECO:0007669"/>
    <property type="project" value="InterPro"/>
</dbReference>
<feature type="active site" description="Proton acceptor" evidence="1">
    <location>
        <position position="349"/>
    </location>
</feature>